<accession>A0A182KIV4</accession>
<evidence type="ECO:0000313" key="1">
    <source>
        <dbReference type="EnsemblMetazoa" id="ACHR014366-PA"/>
    </source>
</evidence>
<sequence>MAPIVMVATNPNHNPAFTKASGIASIPDPSEPFSRWTSVSMSVVGCVSFRFSNGLYVPASSSSLIMSTKGRVDPAAVCAGTSLSSDFMRPKIYPVSSDLLPPVSCGRICY</sequence>
<name>A0A182KIV4_9DIPT</name>
<reference evidence="2" key="1">
    <citation type="submission" date="2013-03" db="EMBL/GenBank/DDBJ databases">
        <title>The Genome Sequence of Anopheles christyi ACHKN1017.</title>
        <authorList>
            <consortium name="The Broad Institute Genomics Platform"/>
            <person name="Neafsey D.E."/>
            <person name="Besansky N."/>
            <person name="Walker B."/>
            <person name="Young S.K."/>
            <person name="Zeng Q."/>
            <person name="Gargeya S."/>
            <person name="Fitzgerald M."/>
            <person name="Haas B."/>
            <person name="Abouelleil A."/>
            <person name="Allen A.W."/>
            <person name="Alvarado L."/>
            <person name="Arachchi H.M."/>
            <person name="Berlin A.M."/>
            <person name="Chapman S.B."/>
            <person name="Gainer-Dewar J."/>
            <person name="Goldberg J."/>
            <person name="Griggs A."/>
            <person name="Gujja S."/>
            <person name="Hansen M."/>
            <person name="Howarth C."/>
            <person name="Imamovic A."/>
            <person name="Ireland A."/>
            <person name="Larimer J."/>
            <person name="McCowan C."/>
            <person name="Murphy C."/>
            <person name="Pearson M."/>
            <person name="Poon T.W."/>
            <person name="Priest M."/>
            <person name="Roberts A."/>
            <person name="Saif S."/>
            <person name="Shea T."/>
            <person name="Sisk P."/>
            <person name="Sykes S."/>
            <person name="Wortman J."/>
            <person name="Nusbaum C."/>
            <person name="Birren B."/>
        </authorList>
    </citation>
    <scope>NUCLEOTIDE SEQUENCE [LARGE SCALE GENOMIC DNA]</scope>
    <source>
        <strain evidence="2">ACHKN1017</strain>
    </source>
</reference>
<reference evidence="1" key="2">
    <citation type="submission" date="2020-05" db="UniProtKB">
        <authorList>
            <consortium name="EnsemblMetazoa"/>
        </authorList>
    </citation>
    <scope>IDENTIFICATION</scope>
    <source>
        <strain evidence="1">ACHKN1017</strain>
    </source>
</reference>
<dbReference type="Proteomes" id="UP000075881">
    <property type="component" value="Unassembled WGS sequence"/>
</dbReference>
<dbReference type="EnsemblMetazoa" id="ACHR014366-RA">
    <property type="protein sequence ID" value="ACHR014366-PA"/>
    <property type="gene ID" value="ACHR014366"/>
</dbReference>
<organism evidence="1 2">
    <name type="scientific">Anopheles christyi</name>
    <dbReference type="NCBI Taxonomy" id="43041"/>
    <lineage>
        <taxon>Eukaryota</taxon>
        <taxon>Metazoa</taxon>
        <taxon>Ecdysozoa</taxon>
        <taxon>Arthropoda</taxon>
        <taxon>Hexapoda</taxon>
        <taxon>Insecta</taxon>
        <taxon>Pterygota</taxon>
        <taxon>Neoptera</taxon>
        <taxon>Endopterygota</taxon>
        <taxon>Diptera</taxon>
        <taxon>Nematocera</taxon>
        <taxon>Culicoidea</taxon>
        <taxon>Culicidae</taxon>
        <taxon>Anophelinae</taxon>
        <taxon>Anopheles</taxon>
    </lineage>
</organism>
<evidence type="ECO:0000313" key="2">
    <source>
        <dbReference type="Proteomes" id="UP000075881"/>
    </source>
</evidence>
<keyword evidence="2" id="KW-1185">Reference proteome</keyword>
<protein>
    <submittedName>
        <fullName evidence="1">Uncharacterized protein</fullName>
    </submittedName>
</protein>
<proteinExistence type="predicted"/>
<dbReference type="VEuPathDB" id="VectorBase:ACHR014366"/>
<dbReference type="AlphaFoldDB" id="A0A182KIV4"/>